<proteinExistence type="predicted"/>
<reference evidence="3" key="1">
    <citation type="submission" date="2021-10" db="EMBL/GenBank/DDBJ databases">
        <title>Loktanella gaetbuli sp. nov., isolated from a tidal flat.</title>
        <authorList>
            <person name="Park S."/>
            <person name="Yoon J.-H."/>
        </authorList>
    </citation>
    <scope>NUCLEOTIDE SEQUENCE</scope>
    <source>
        <strain evidence="3">TSTF-M6</strain>
    </source>
</reference>
<accession>A0ABS8BWZ0</accession>
<keyword evidence="4" id="KW-1185">Reference proteome</keyword>
<feature type="transmembrane region" description="Helical" evidence="1">
    <location>
        <begin position="196"/>
        <end position="218"/>
    </location>
</feature>
<feature type="signal peptide" evidence="2">
    <location>
        <begin position="1"/>
        <end position="22"/>
    </location>
</feature>
<gene>
    <name evidence="3" type="ORF">LGQ03_13360</name>
</gene>
<feature type="chain" id="PRO_5047213500" evidence="2">
    <location>
        <begin position="23"/>
        <end position="256"/>
    </location>
</feature>
<sequence length="256" mass="28644">MKLRFRLILISVFHLNTGQALAHAPYYTQVEKLEVQDGEAFSLKLLHGDGIIAGDPVRAVVVDSEFRVRAVSPLALKLHIFCEHKGSRHCSVYDSVAAIVYQFDPTSWALGPVIEEQGKPLRTAYPEDMGQNFGFAQRPATFLEIIRFEGDKVLSFPIVAALSLIFWTLTALLYTPLAWQVYLNKGHLKPWNLSSVLLILLRLGGVVGFLFIAMVGWAWEPYSIYYASFFALLGLIIALFLSRPSRKFPKSGQPTG</sequence>
<keyword evidence="1" id="KW-0472">Membrane</keyword>
<evidence type="ECO:0000313" key="3">
    <source>
        <dbReference type="EMBL" id="MCB5200233.1"/>
    </source>
</evidence>
<evidence type="ECO:0000256" key="2">
    <source>
        <dbReference type="SAM" id="SignalP"/>
    </source>
</evidence>
<comment type="caution">
    <text evidence="3">The sequence shown here is derived from an EMBL/GenBank/DDBJ whole genome shotgun (WGS) entry which is preliminary data.</text>
</comment>
<evidence type="ECO:0000313" key="4">
    <source>
        <dbReference type="Proteomes" id="UP001138961"/>
    </source>
</evidence>
<evidence type="ECO:0000256" key="1">
    <source>
        <dbReference type="SAM" id="Phobius"/>
    </source>
</evidence>
<protein>
    <submittedName>
        <fullName evidence="3">Uncharacterized protein</fullName>
    </submittedName>
</protein>
<organism evidence="3 4">
    <name type="scientific">Loktanella gaetbuli</name>
    <dbReference type="NCBI Taxonomy" id="2881335"/>
    <lineage>
        <taxon>Bacteria</taxon>
        <taxon>Pseudomonadati</taxon>
        <taxon>Pseudomonadota</taxon>
        <taxon>Alphaproteobacteria</taxon>
        <taxon>Rhodobacterales</taxon>
        <taxon>Roseobacteraceae</taxon>
        <taxon>Loktanella</taxon>
    </lineage>
</organism>
<dbReference type="RefSeq" id="WP_226748806.1">
    <property type="nucleotide sequence ID" value="NZ_JAJATZ010000006.1"/>
</dbReference>
<dbReference type="Proteomes" id="UP001138961">
    <property type="component" value="Unassembled WGS sequence"/>
</dbReference>
<feature type="transmembrane region" description="Helical" evidence="1">
    <location>
        <begin position="224"/>
        <end position="241"/>
    </location>
</feature>
<feature type="transmembrane region" description="Helical" evidence="1">
    <location>
        <begin position="154"/>
        <end position="175"/>
    </location>
</feature>
<keyword evidence="1" id="KW-1133">Transmembrane helix</keyword>
<dbReference type="EMBL" id="JAJATZ010000006">
    <property type="protein sequence ID" value="MCB5200233.1"/>
    <property type="molecule type" value="Genomic_DNA"/>
</dbReference>
<keyword evidence="2" id="KW-0732">Signal</keyword>
<keyword evidence="1" id="KW-0812">Transmembrane</keyword>
<name>A0ABS8BWZ0_9RHOB</name>